<protein>
    <submittedName>
        <fullName evidence="1">Uncharacterized protein</fullName>
    </submittedName>
</protein>
<name>A0A6G1F4U0_9ORYZ</name>
<proteinExistence type="predicted"/>
<dbReference type="Proteomes" id="UP000479710">
    <property type="component" value="Unassembled WGS sequence"/>
</dbReference>
<organism evidence="1 2">
    <name type="scientific">Oryza meyeriana var. granulata</name>
    <dbReference type="NCBI Taxonomy" id="110450"/>
    <lineage>
        <taxon>Eukaryota</taxon>
        <taxon>Viridiplantae</taxon>
        <taxon>Streptophyta</taxon>
        <taxon>Embryophyta</taxon>
        <taxon>Tracheophyta</taxon>
        <taxon>Spermatophyta</taxon>
        <taxon>Magnoliopsida</taxon>
        <taxon>Liliopsida</taxon>
        <taxon>Poales</taxon>
        <taxon>Poaceae</taxon>
        <taxon>BOP clade</taxon>
        <taxon>Oryzoideae</taxon>
        <taxon>Oryzeae</taxon>
        <taxon>Oryzinae</taxon>
        <taxon>Oryza</taxon>
        <taxon>Oryza meyeriana</taxon>
    </lineage>
</organism>
<dbReference type="EMBL" id="SPHZ02000001">
    <property type="protein sequence ID" value="KAF0931883.1"/>
    <property type="molecule type" value="Genomic_DNA"/>
</dbReference>
<accession>A0A6G1F4U0</accession>
<dbReference type="AlphaFoldDB" id="A0A6G1F4U0"/>
<evidence type="ECO:0000313" key="2">
    <source>
        <dbReference type="Proteomes" id="UP000479710"/>
    </source>
</evidence>
<evidence type="ECO:0000313" key="1">
    <source>
        <dbReference type="EMBL" id="KAF0931883.1"/>
    </source>
</evidence>
<gene>
    <name evidence="1" type="ORF">E2562_007075</name>
</gene>
<sequence length="109" mass="11756">MAEYEAHHPELAKYLTAFQKAEAYFKGISVRSIPRSEIADVDALAKAAAKDEPLPVHVLYEVLHESAAQDTDLDAASAPMTAITTTPDWRGPVVDILSGRFEGSSGTEV</sequence>
<comment type="caution">
    <text evidence="1">The sequence shown here is derived from an EMBL/GenBank/DDBJ whole genome shotgun (WGS) entry which is preliminary data.</text>
</comment>
<reference evidence="1 2" key="1">
    <citation type="submission" date="2019-11" db="EMBL/GenBank/DDBJ databases">
        <title>Whole genome sequence of Oryza granulata.</title>
        <authorList>
            <person name="Li W."/>
        </authorList>
    </citation>
    <scope>NUCLEOTIDE SEQUENCE [LARGE SCALE GENOMIC DNA]</scope>
    <source>
        <strain evidence="2">cv. Menghai</strain>
        <tissue evidence="1">Leaf</tissue>
    </source>
</reference>
<keyword evidence="2" id="KW-1185">Reference proteome</keyword>